<proteinExistence type="predicted"/>
<name>A0A9Q3BCQ4_9BASI</name>
<gene>
    <name evidence="2" type="ORF">O181_002589</name>
</gene>
<evidence type="ECO:0000313" key="2">
    <source>
        <dbReference type="EMBL" id="MBW0462874.1"/>
    </source>
</evidence>
<comment type="caution">
    <text evidence="2">The sequence shown here is derived from an EMBL/GenBank/DDBJ whole genome shotgun (WGS) entry which is preliminary data.</text>
</comment>
<protein>
    <submittedName>
        <fullName evidence="2">Uncharacterized protein</fullName>
    </submittedName>
</protein>
<accession>A0A9Q3BCQ4</accession>
<organism evidence="2 3">
    <name type="scientific">Austropuccinia psidii MF-1</name>
    <dbReference type="NCBI Taxonomy" id="1389203"/>
    <lineage>
        <taxon>Eukaryota</taxon>
        <taxon>Fungi</taxon>
        <taxon>Dikarya</taxon>
        <taxon>Basidiomycota</taxon>
        <taxon>Pucciniomycotina</taxon>
        <taxon>Pucciniomycetes</taxon>
        <taxon>Pucciniales</taxon>
        <taxon>Sphaerophragmiaceae</taxon>
        <taxon>Austropuccinia</taxon>
    </lineage>
</organism>
<feature type="compositionally biased region" description="Polar residues" evidence="1">
    <location>
        <begin position="60"/>
        <end position="72"/>
    </location>
</feature>
<evidence type="ECO:0000313" key="3">
    <source>
        <dbReference type="Proteomes" id="UP000765509"/>
    </source>
</evidence>
<reference evidence="2" key="1">
    <citation type="submission" date="2021-03" db="EMBL/GenBank/DDBJ databases">
        <title>Draft genome sequence of rust myrtle Austropuccinia psidii MF-1, a brazilian biotype.</title>
        <authorList>
            <person name="Quecine M.C."/>
            <person name="Pachon D.M.R."/>
            <person name="Bonatelli M.L."/>
            <person name="Correr F.H."/>
            <person name="Franceschini L.M."/>
            <person name="Leite T.F."/>
            <person name="Margarido G.R.A."/>
            <person name="Almeida C.A."/>
            <person name="Ferrarezi J.A."/>
            <person name="Labate C.A."/>
        </authorList>
    </citation>
    <scope>NUCLEOTIDE SEQUENCE</scope>
    <source>
        <strain evidence="2">MF-1</strain>
    </source>
</reference>
<sequence>MHCSTKSTRSLQICGKLHEFLPDWEKILGPSQHLQFTQWMTTIDVKEKYDAINIRIEGKQPSTTKASAKNIPSSQQQQFQREQATSSSEQGQRQSTSYKTFQPGLHNPKNSAGFYGEFFSDSQNNDAIT</sequence>
<feature type="compositionally biased region" description="Low complexity" evidence="1">
    <location>
        <begin position="73"/>
        <end position="87"/>
    </location>
</feature>
<feature type="region of interest" description="Disordered" evidence="1">
    <location>
        <begin position="59"/>
        <end position="129"/>
    </location>
</feature>
<keyword evidence="3" id="KW-1185">Reference proteome</keyword>
<feature type="compositionally biased region" description="Polar residues" evidence="1">
    <location>
        <begin position="120"/>
        <end position="129"/>
    </location>
</feature>
<dbReference type="AlphaFoldDB" id="A0A9Q3BCQ4"/>
<dbReference type="Proteomes" id="UP000765509">
    <property type="component" value="Unassembled WGS sequence"/>
</dbReference>
<evidence type="ECO:0000256" key="1">
    <source>
        <dbReference type="SAM" id="MobiDB-lite"/>
    </source>
</evidence>
<dbReference type="EMBL" id="AVOT02000438">
    <property type="protein sequence ID" value="MBW0462874.1"/>
    <property type="molecule type" value="Genomic_DNA"/>
</dbReference>
<feature type="compositionally biased region" description="Polar residues" evidence="1">
    <location>
        <begin position="88"/>
        <end position="100"/>
    </location>
</feature>